<comment type="caution">
    <text evidence="1">The sequence shown here is derived from an EMBL/GenBank/DDBJ whole genome shotgun (WGS) entry which is preliminary data.</text>
</comment>
<sequence>VFGARGACRERKPKMSTSVGEMDISSDSNRDSDCGQNEDGEAVSLNDAN</sequence>
<protein>
    <submittedName>
        <fullName evidence="1">32491_t:CDS:1</fullName>
    </submittedName>
</protein>
<evidence type="ECO:0000313" key="2">
    <source>
        <dbReference type="Proteomes" id="UP000789920"/>
    </source>
</evidence>
<reference evidence="1" key="1">
    <citation type="submission" date="2021-06" db="EMBL/GenBank/DDBJ databases">
        <authorList>
            <person name="Kallberg Y."/>
            <person name="Tangrot J."/>
            <person name="Rosling A."/>
        </authorList>
    </citation>
    <scope>NUCLEOTIDE SEQUENCE</scope>
    <source>
        <strain evidence="1">MA461A</strain>
    </source>
</reference>
<feature type="non-terminal residue" evidence="1">
    <location>
        <position position="1"/>
    </location>
</feature>
<feature type="non-terminal residue" evidence="1">
    <location>
        <position position="49"/>
    </location>
</feature>
<keyword evidence="2" id="KW-1185">Reference proteome</keyword>
<organism evidence="1 2">
    <name type="scientific">Racocetra persica</name>
    <dbReference type="NCBI Taxonomy" id="160502"/>
    <lineage>
        <taxon>Eukaryota</taxon>
        <taxon>Fungi</taxon>
        <taxon>Fungi incertae sedis</taxon>
        <taxon>Mucoromycota</taxon>
        <taxon>Glomeromycotina</taxon>
        <taxon>Glomeromycetes</taxon>
        <taxon>Diversisporales</taxon>
        <taxon>Gigasporaceae</taxon>
        <taxon>Racocetra</taxon>
    </lineage>
</organism>
<evidence type="ECO:0000313" key="1">
    <source>
        <dbReference type="EMBL" id="CAG8747930.1"/>
    </source>
</evidence>
<name>A0ACA9QE36_9GLOM</name>
<accession>A0ACA9QE36</accession>
<gene>
    <name evidence="1" type="ORF">RPERSI_LOCUS13869</name>
</gene>
<dbReference type="Proteomes" id="UP000789920">
    <property type="component" value="Unassembled WGS sequence"/>
</dbReference>
<dbReference type="EMBL" id="CAJVQC010031242">
    <property type="protein sequence ID" value="CAG8747930.1"/>
    <property type="molecule type" value="Genomic_DNA"/>
</dbReference>
<proteinExistence type="predicted"/>